<dbReference type="GO" id="GO:0110051">
    <property type="term" value="P:metabolite repair"/>
    <property type="evidence" value="ECO:0007669"/>
    <property type="project" value="TreeGrafter"/>
</dbReference>
<dbReference type="SUPFAM" id="SSF53613">
    <property type="entry name" value="Ribokinase-like"/>
    <property type="match status" value="1"/>
</dbReference>
<dbReference type="GO" id="GO:0052856">
    <property type="term" value="F:NAD(P)HX epimerase activity"/>
    <property type="evidence" value="ECO:0007669"/>
    <property type="project" value="TreeGrafter"/>
</dbReference>
<dbReference type="PROSITE" id="PS51383">
    <property type="entry name" value="YJEF_C_3"/>
    <property type="match status" value="1"/>
</dbReference>
<dbReference type="InterPro" id="IPR029056">
    <property type="entry name" value="Ribokinase-like"/>
</dbReference>
<dbReference type="PANTHER" id="PTHR12592:SF0">
    <property type="entry name" value="ATP-DEPENDENT (S)-NAD(P)H-HYDRATE DEHYDRATASE"/>
    <property type="match status" value="1"/>
</dbReference>
<evidence type="ECO:0000256" key="4">
    <source>
        <dbReference type="ARBA" id="ARBA00023027"/>
    </source>
</evidence>
<dbReference type="Pfam" id="PF01256">
    <property type="entry name" value="Carb_kinase"/>
    <property type="match status" value="1"/>
</dbReference>
<evidence type="ECO:0000256" key="2">
    <source>
        <dbReference type="ARBA" id="ARBA00022840"/>
    </source>
</evidence>
<dbReference type="NCBIfam" id="TIGR00196">
    <property type="entry name" value="yjeF_cterm"/>
    <property type="match status" value="1"/>
</dbReference>
<evidence type="ECO:0000256" key="5">
    <source>
        <dbReference type="ARBA" id="ARBA00023239"/>
    </source>
</evidence>
<keyword evidence="5" id="KW-0456">Lyase</keyword>
<dbReference type="CDD" id="cd01171">
    <property type="entry name" value="YXKO-related"/>
    <property type="match status" value="1"/>
</dbReference>
<feature type="domain" description="YjeF C-terminal" evidence="6">
    <location>
        <begin position="1"/>
        <end position="201"/>
    </location>
</feature>
<keyword evidence="4" id="KW-0520">NAD</keyword>
<dbReference type="Gene3D" id="3.40.1190.20">
    <property type="match status" value="1"/>
</dbReference>
<evidence type="ECO:0000313" key="7">
    <source>
        <dbReference type="EMBL" id="MPN21068.1"/>
    </source>
</evidence>
<reference evidence="7" key="1">
    <citation type="submission" date="2019-08" db="EMBL/GenBank/DDBJ databases">
        <authorList>
            <person name="Kucharzyk K."/>
            <person name="Murdoch R.W."/>
            <person name="Higgins S."/>
            <person name="Loffler F."/>
        </authorList>
    </citation>
    <scope>NUCLEOTIDE SEQUENCE</scope>
</reference>
<gene>
    <name evidence="7" type="primary">nnr_33</name>
    <name evidence="7" type="ORF">SDC9_168447</name>
</gene>
<dbReference type="PANTHER" id="PTHR12592">
    <property type="entry name" value="ATP-DEPENDENT (S)-NAD(P)H-HYDRATE DEHYDRATASE FAMILY MEMBER"/>
    <property type="match status" value="1"/>
</dbReference>
<evidence type="ECO:0000256" key="3">
    <source>
        <dbReference type="ARBA" id="ARBA00022857"/>
    </source>
</evidence>
<proteinExistence type="predicted"/>
<evidence type="ECO:0000256" key="1">
    <source>
        <dbReference type="ARBA" id="ARBA00022741"/>
    </source>
</evidence>
<keyword evidence="2" id="KW-0067">ATP-binding</keyword>
<keyword evidence="1" id="KW-0547">Nucleotide-binding</keyword>
<organism evidence="7">
    <name type="scientific">bioreactor metagenome</name>
    <dbReference type="NCBI Taxonomy" id="1076179"/>
    <lineage>
        <taxon>unclassified sequences</taxon>
        <taxon>metagenomes</taxon>
        <taxon>ecological metagenomes</taxon>
    </lineage>
</organism>
<dbReference type="GO" id="GO:0005524">
    <property type="term" value="F:ATP binding"/>
    <property type="evidence" value="ECO:0007669"/>
    <property type="project" value="UniProtKB-KW"/>
</dbReference>
<keyword evidence="3" id="KW-0521">NADP</keyword>
<dbReference type="GO" id="GO:0052855">
    <property type="term" value="F:ADP-dependent NAD(P)H-hydrate dehydratase activity"/>
    <property type="evidence" value="ECO:0007669"/>
    <property type="project" value="TreeGrafter"/>
</dbReference>
<name>A0A645G2J8_9ZZZZ</name>
<protein>
    <submittedName>
        <fullName evidence="7">Bifunctional NAD(P)H-hydrate repair enzyme Nnr</fullName>
    </submittedName>
</protein>
<dbReference type="InterPro" id="IPR000631">
    <property type="entry name" value="CARKD"/>
</dbReference>
<comment type="caution">
    <text evidence="7">The sequence shown here is derived from an EMBL/GenBank/DDBJ whole genome shotgun (WGS) entry which is preliminary data.</text>
</comment>
<accession>A0A645G2J8</accession>
<dbReference type="AlphaFoldDB" id="A0A645G2J8"/>
<sequence length="202" mass="22076">MFLYGGEDYISNFSAEEDAAIGIGPGLGTDPETETAFLTFLKNYQKPLLLDADALNIIAKNPENLNLIPKKSIITPHPKEFARLFGETKNSLERLELAKRKSAELGIYMVLKDHHTQIITPENDVFYNITGNSGMAKGGSGDVLLGIITSLLAQNYSPKNAAIFGVWLHGKAGDLAAEKYSKQAMLPSDLMEELGNVFKTLD</sequence>
<evidence type="ECO:0000259" key="6">
    <source>
        <dbReference type="PROSITE" id="PS51383"/>
    </source>
</evidence>
<dbReference type="EMBL" id="VSSQ01068952">
    <property type="protein sequence ID" value="MPN21068.1"/>
    <property type="molecule type" value="Genomic_DNA"/>
</dbReference>